<evidence type="ECO:0000313" key="2">
    <source>
        <dbReference type="Proteomes" id="UP000240399"/>
    </source>
</evidence>
<dbReference type="Proteomes" id="UP000240399">
    <property type="component" value="Segment"/>
</dbReference>
<sequence length="329" mass="38404">MSDSAHTIYWKNSMKITPVYSLTGYSRAAENTGFYCKELEMAFDAGIQTNEVPAYICLTHLHNDHMCALNKMLIDNPKNPIIFIPNNDKFEELMTATLKYIYLSSKFIHPESVKGKDPKTKYPYTIVKLDIGQSYKFKETKSGSFFVEGLPSDHGVASISFGVYEMRRRCKPEYQSLEKSEYSKLKNNGIEFTEMYKFPIICYMSDTNHLPLKGPKADMIFQYPTIVIECTFLEKEDLRHAKKKNHIHWDNLYPFISVHPETKFILTHFSKKYTWPEVKNFFDKINRNNHLNNVILWLHTCIVDYSKINNKITVGDDKIIVDNEKIIDI</sequence>
<organism evidence="1 2">
    <name type="scientific">Tupanvirus soda lake</name>
    <dbReference type="NCBI Taxonomy" id="2126985"/>
    <lineage>
        <taxon>Viruses</taxon>
        <taxon>Varidnaviria</taxon>
        <taxon>Bamfordvirae</taxon>
        <taxon>Nucleocytoviricota</taxon>
        <taxon>Megaviricetes</taxon>
        <taxon>Imitervirales</taxon>
        <taxon>Mimiviridae</taxon>
        <taxon>Megamimivirinae</taxon>
        <taxon>Tupanvirus</taxon>
        <taxon>Tupanvirus salinum</taxon>
    </lineage>
</organism>
<name>A0AC59HBN4_9VIRU</name>
<evidence type="ECO:0000313" key="1">
    <source>
        <dbReference type="EMBL" id="AUL77644.3"/>
    </source>
</evidence>
<proteinExistence type="predicted"/>
<keyword evidence="2" id="KW-1185">Reference proteome</keyword>
<protein>
    <submittedName>
        <fullName evidence="1">Uncharacterized protein</fullName>
    </submittedName>
</protein>
<reference evidence="1 2" key="1">
    <citation type="journal article" date="2018" name="Nat. Commun.">
        <title>Tailed giant Tupanvirus possesses the most complete translational apparatus of the known virosphere.</title>
        <authorList>
            <person name="Abrahao J."/>
            <person name="Silva L."/>
            <person name="Silva L.S."/>
            <person name="Khalil J.Y.B."/>
            <person name="Rodrigues R."/>
            <person name="Arantes T."/>
            <person name="Assis F."/>
            <person name="Boratto P."/>
            <person name="Andrade M."/>
            <person name="Kroon E.G."/>
            <person name="Ribeiro B."/>
            <person name="Bergier I."/>
            <person name="Seligmann H."/>
            <person name="Ghigo E."/>
            <person name="Colson P."/>
            <person name="Levasseur A."/>
            <person name="Kroemer G."/>
            <person name="Raoult D."/>
            <person name="La Scola B."/>
        </authorList>
    </citation>
    <scope>NUCLEOTIDE SEQUENCE [LARGE SCALE GENOMIC DNA]</scope>
    <source>
        <strain evidence="1">Soda lake</strain>
    </source>
</reference>
<accession>A0AC59HBN4</accession>
<dbReference type="EMBL" id="KY523104">
    <property type="protein sequence ID" value="AUL77644.3"/>
    <property type="molecule type" value="Genomic_DNA"/>
</dbReference>